<dbReference type="Gene3D" id="3.40.50.1820">
    <property type="entry name" value="alpha/beta hydrolase"/>
    <property type="match status" value="1"/>
</dbReference>
<evidence type="ECO:0000256" key="1">
    <source>
        <dbReference type="ARBA" id="ARBA00022801"/>
    </source>
</evidence>
<dbReference type="SUPFAM" id="SSF53474">
    <property type="entry name" value="alpha/beta-Hydrolases"/>
    <property type="match status" value="1"/>
</dbReference>
<dbReference type="OrthoDB" id="9808398at2"/>
<evidence type="ECO:0000313" key="3">
    <source>
        <dbReference type="EMBL" id="ABM02719.1"/>
    </source>
</evidence>
<protein>
    <submittedName>
        <fullName evidence="3">Alpha/beta hydrolase fold protein</fullName>
    </submittedName>
</protein>
<sequence length="260" mass="29462">MLLNYQQKKSTLPESKQPAENIFIIHGLFGSLSNLSGLASELQELYHTISVDLRNHGNSPHDNSMTYIEMANDIFSLADHLNIEHFSIVGHSMGGKVAMACALLNPQRVNKIIVADIAPVVYTDKHNDVFIGLNALANEPIQTRKTAELTLSPYITIPETRQFLLKSLRKKGENFHLLFNLPALSANYATIRSWPEFDDIFNKEALFIKGADSDYILPEYQANILHYFPNAKAKMIKDTGHWLHAEKPKTFNRLVKEFLK</sequence>
<keyword evidence="1 3" id="KW-0378">Hydrolase</keyword>
<dbReference type="Pfam" id="PF00561">
    <property type="entry name" value="Abhydrolase_1"/>
    <property type="match status" value="1"/>
</dbReference>
<accession>A1STA4</accession>
<feature type="domain" description="AB hydrolase-1" evidence="2">
    <location>
        <begin position="22"/>
        <end position="248"/>
    </location>
</feature>
<keyword evidence="4" id="KW-1185">Reference proteome</keyword>
<dbReference type="EMBL" id="CP000510">
    <property type="protein sequence ID" value="ABM02719.1"/>
    <property type="molecule type" value="Genomic_DNA"/>
</dbReference>
<dbReference type="PRINTS" id="PR00111">
    <property type="entry name" value="ABHYDROLASE"/>
</dbReference>
<gene>
    <name evidence="3" type="ordered locus">Ping_0877</name>
</gene>
<dbReference type="AlphaFoldDB" id="A1STA4"/>
<dbReference type="PANTHER" id="PTHR46118">
    <property type="entry name" value="PROTEIN ABHD11"/>
    <property type="match status" value="1"/>
</dbReference>
<dbReference type="InterPro" id="IPR029058">
    <property type="entry name" value="AB_hydrolase_fold"/>
</dbReference>
<dbReference type="KEGG" id="pin:Ping_0877"/>
<dbReference type="STRING" id="357804.Ping_0877"/>
<proteinExistence type="predicted"/>
<organism evidence="3 4">
    <name type="scientific">Psychromonas ingrahamii (strain DSM 17664 / CCUG 51855 / 37)</name>
    <dbReference type="NCBI Taxonomy" id="357804"/>
    <lineage>
        <taxon>Bacteria</taxon>
        <taxon>Pseudomonadati</taxon>
        <taxon>Pseudomonadota</taxon>
        <taxon>Gammaproteobacteria</taxon>
        <taxon>Alteromonadales</taxon>
        <taxon>Psychromonadaceae</taxon>
        <taxon>Psychromonas</taxon>
    </lineage>
</organism>
<evidence type="ECO:0000313" key="4">
    <source>
        <dbReference type="Proteomes" id="UP000000639"/>
    </source>
</evidence>
<dbReference type="RefSeq" id="WP_011769282.1">
    <property type="nucleotide sequence ID" value="NC_008709.1"/>
</dbReference>
<dbReference type="PANTHER" id="PTHR46118:SF4">
    <property type="entry name" value="PROTEIN ABHD11"/>
    <property type="match status" value="1"/>
</dbReference>
<dbReference type="GO" id="GO:0016787">
    <property type="term" value="F:hydrolase activity"/>
    <property type="evidence" value="ECO:0007669"/>
    <property type="project" value="UniProtKB-KW"/>
</dbReference>
<reference evidence="3 4" key="1">
    <citation type="submission" date="2007-01" db="EMBL/GenBank/DDBJ databases">
        <title>Complete sequence of Psychromonas ingrahamii 37.</title>
        <authorList>
            <consortium name="US DOE Joint Genome Institute"/>
            <person name="Copeland A."/>
            <person name="Lucas S."/>
            <person name="Lapidus A."/>
            <person name="Barry K."/>
            <person name="Detter J.C."/>
            <person name="Glavina del Rio T."/>
            <person name="Hammon N."/>
            <person name="Israni S."/>
            <person name="Dalin E."/>
            <person name="Tice H."/>
            <person name="Pitluck S."/>
            <person name="Thompson L.S."/>
            <person name="Brettin T."/>
            <person name="Bruce D."/>
            <person name="Han C."/>
            <person name="Tapia R."/>
            <person name="Schmutz J."/>
            <person name="Larimer F."/>
            <person name="Land M."/>
            <person name="Hauser L."/>
            <person name="Kyrpides N."/>
            <person name="Ivanova N."/>
            <person name="Staley J."/>
            <person name="Richardson P."/>
        </authorList>
    </citation>
    <scope>NUCLEOTIDE SEQUENCE [LARGE SCALE GENOMIC DNA]</scope>
    <source>
        <strain evidence="3 4">37</strain>
    </source>
</reference>
<dbReference type="HOGENOM" id="CLU_020336_53_1_6"/>
<dbReference type="Proteomes" id="UP000000639">
    <property type="component" value="Chromosome"/>
</dbReference>
<dbReference type="PRINTS" id="PR00412">
    <property type="entry name" value="EPOXHYDRLASE"/>
</dbReference>
<name>A1STA4_PSYIN</name>
<dbReference type="eggNOG" id="COG0596">
    <property type="taxonomic scope" value="Bacteria"/>
</dbReference>
<dbReference type="InterPro" id="IPR000639">
    <property type="entry name" value="Epox_hydrolase-like"/>
</dbReference>
<dbReference type="InterPro" id="IPR000073">
    <property type="entry name" value="AB_hydrolase_1"/>
</dbReference>
<evidence type="ECO:0000259" key="2">
    <source>
        <dbReference type="Pfam" id="PF00561"/>
    </source>
</evidence>